<dbReference type="InterPro" id="IPR006104">
    <property type="entry name" value="Glyco_hydro_2_N"/>
</dbReference>
<gene>
    <name evidence="7" type="primary">gh2B</name>
    <name evidence="7" type="ordered locus">bpr_I0199</name>
</gene>
<dbReference type="InterPro" id="IPR006102">
    <property type="entry name" value="Ig-like_GH2"/>
</dbReference>
<keyword evidence="3" id="KW-0326">Glycosidase</keyword>
<evidence type="ECO:0000256" key="1">
    <source>
        <dbReference type="ARBA" id="ARBA00007401"/>
    </source>
</evidence>
<evidence type="ECO:0000259" key="4">
    <source>
        <dbReference type="Pfam" id="PF00703"/>
    </source>
</evidence>
<dbReference type="InterPro" id="IPR051913">
    <property type="entry name" value="GH2_Domain-Containing"/>
</dbReference>
<dbReference type="PANTHER" id="PTHR42732:SF2">
    <property type="entry name" value="BETA-MANNOSIDASE"/>
    <property type="match status" value="1"/>
</dbReference>
<protein>
    <submittedName>
        <fullName evidence="7">Glycoside hydrolase family 2 Gh2B</fullName>
    </submittedName>
</protein>
<dbReference type="KEGG" id="bpb:bpr_I0199"/>
<evidence type="ECO:0000313" key="8">
    <source>
        <dbReference type="Proteomes" id="UP000001299"/>
    </source>
</evidence>
<dbReference type="HOGENOM" id="CLU_009935_3_1_9"/>
<evidence type="ECO:0000259" key="5">
    <source>
        <dbReference type="Pfam" id="PF02836"/>
    </source>
</evidence>
<dbReference type="InterPro" id="IPR036156">
    <property type="entry name" value="Beta-gal/glucu_dom_sf"/>
</dbReference>
<proteinExistence type="inferred from homology"/>
<evidence type="ECO:0000259" key="6">
    <source>
        <dbReference type="Pfam" id="PF02837"/>
    </source>
</evidence>
<comment type="similarity">
    <text evidence="1">Belongs to the glycosyl hydrolase 2 family.</text>
</comment>
<feature type="domain" description="Glycoside hydrolase family 2 catalytic" evidence="5">
    <location>
        <begin position="371"/>
        <end position="516"/>
    </location>
</feature>
<feature type="domain" description="Glycosyl hydrolases family 2 sugar binding" evidence="6">
    <location>
        <begin position="101"/>
        <end position="184"/>
    </location>
</feature>
<keyword evidence="2 7" id="KW-0378">Hydrolase</keyword>
<dbReference type="AlphaFoldDB" id="E0RW83"/>
<dbReference type="Gene3D" id="3.20.20.80">
    <property type="entry name" value="Glycosidases"/>
    <property type="match status" value="1"/>
</dbReference>
<dbReference type="STRING" id="515622.bpr_I0199"/>
<dbReference type="RefSeq" id="WP_013279606.1">
    <property type="nucleotide sequence ID" value="NC_014387.1"/>
</dbReference>
<evidence type="ECO:0000313" key="7">
    <source>
        <dbReference type="EMBL" id="ADL32949.1"/>
    </source>
</evidence>
<dbReference type="CAZy" id="GH2">
    <property type="family name" value="Glycoside Hydrolase Family 2"/>
</dbReference>
<dbReference type="Gene3D" id="2.60.120.260">
    <property type="entry name" value="Galactose-binding domain-like"/>
    <property type="match status" value="1"/>
</dbReference>
<organism evidence="7 8">
    <name type="scientific">Butyrivibrio proteoclasticus (strain ATCC 51982 / DSM 14932 / B316)</name>
    <name type="common">Clostridium proteoclasticum</name>
    <dbReference type="NCBI Taxonomy" id="515622"/>
    <lineage>
        <taxon>Bacteria</taxon>
        <taxon>Bacillati</taxon>
        <taxon>Bacillota</taxon>
        <taxon>Clostridia</taxon>
        <taxon>Lachnospirales</taxon>
        <taxon>Lachnospiraceae</taxon>
        <taxon>Butyrivibrio</taxon>
    </lineage>
</organism>
<dbReference type="GO" id="GO:0004553">
    <property type="term" value="F:hydrolase activity, hydrolyzing O-glycosyl compounds"/>
    <property type="evidence" value="ECO:0007669"/>
    <property type="project" value="InterPro"/>
</dbReference>
<name>E0RW83_BUTPB</name>
<dbReference type="InterPro" id="IPR006103">
    <property type="entry name" value="Glyco_hydro_2_cat"/>
</dbReference>
<dbReference type="Pfam" id="PF00703">
    <property type="entry name" value="Glyco_hydro_2"/>
    <property type="match status" value="1"/>
</dbReference>
<dbReference type="InterPro" id="IPR008979">
    <property type="entry name" value="Galactose-bd-like_sf"/>
</dbReference>
<evidence type="ECO:0000256" key="3">
    <source>
        <dbReference type="ARBA" id="ARBA00023295"/>
    </source>
</evidence>
<dbReference type="InterPro" id="IPR013783">
    <property type="entry name" value="Ig-like_fold"/>
</dbReference>
<dbReference type="eggNOG" id="COG3250">
    <property type="taxonomic scope" value="Bacteria"/>
</dbReference>
<dbReference type="Gene3D" id="2.60.40.10">
    <property type="entry name" value="Immunoglobulins"/>
    <property type="match status" value="1"/>
</dbReference>
<reference evidence="7 8" key="1">
    <citation type="journal article" date="2010" name="PLoS ONE">
        <title>The glycobiome of the rumen bacterium Butyrivibrio proteoclasticus B316(T) highlights adaptation to a polysaccharide-rich environment.</title>
        <authorList>
            <person name="Kelly W.J."/>
            <person name="Leahy S.C."/>
            <person name="Altermann E."/>
            <person name="Yeoman C.J."/>
            <person name="Dunne J.C."/>
            <person name="Kong Z."/>
            <person name="Pacheco D.M."/>
            <person name="Li D."/>
            <person name="Noel S.J."/>
            <person name="Moon C.D."/>
            <person name="Cookson A.L."/>
            <person name="Attwood G.T."/>
        </authorList>
    </citation>
    <scope>NUCLEOTIDE SEQUENCE [LARGE SCALE GENOMIC DNA]</scope>
    <source>
        <strain evidence="8">ATCC 51982 / DSM 14932 / B316</strain>
    </source>
</reference>
<feature type="domain" description="Glycoside hydrolase family 2 immunoglobulin-like beta-sandwich" evidence="4">
    <location>
        <begin position="215"/>
        <end position="330"/>
    </location>
</feature>
<dbReference type="SUPFAM" id="SSF49785">
    <property type="entry name" value="Galactose-binding domain-like"/>
    <property type="match status" value="1"/>
</dbReference>
<sequence length="646" mass="74024">MDLIDAIRAIDKPHEDDVLNRLYTPWGEKLDRNNVLKEYPRPQFQRNSYYNLNGEWEYAIVPQESGESMPAQMDGNILVPFSPEAILSGVERRLEPYQFLWYKKSLPTLTRKKTDSRFLLHFGAVDQFAEVFINSVSIGNHKGGYLPFTLDITEYLNYSDDKLSTLDNILAVKVSDTSDSSYHSRGKQTLKRGGMYYSAQSGIWQTVWIEEVPDTYIRELRIRPEDDLRTVSIEVSTNKPSRVTVRIPGKELVKSPSSSDSYDTTFTGDFSFSSDTYPSIGEDHSAISPSYYHFIFKLDNPHLWSPEDPYLYPLQISTAEDHVDSYFAMRYYSIEKDSLGISRFCLNHTPYFLMGVLDQGYWPDGLYTAPSDEALIFDIKEMKRLHFNMMRKHIKIEAARWYYHCDRLGMIVWQDMVSGGSSYAKPVVSYLPTLFPGMFGRMPDGPSTYKAFSRSSAEGRKEWLKEMQNTIRHLYNVPSIATWVLFNEGWGQFNAASATIMARELDDTRPIDQASGWFDEGSGNYRSVHNYFRPLAVEHDKNGRAFVISEYGGFTLHIDGHSSVDRVYGYKKYDTLDQLGVAYYNLINGSIKPLITEGLAGAVYTQVSDVEEEVNGLMTYDRRITKINPDLDPSLSQNINNALNKL</sequence>
<dbReference type="Proteomes" id="UP000001299">
    <property type="component" value="Chromosome 1"/>
</dbReference>
<dbReference type="GO" id="GO:0005975">
    <property type="term" value="P:carbohydrate metabolic process"/>
    <property type="evidence" value="ECO:0007669"/>
    <property type="project" value="InterPro"/>
</dbReference>
<accession>E0RW83</accession>
<dbReference type="SUPFAM" id="SSF51445">
    <property type="entry name" value="(Trans)glycosidases"/>
    <property type="match status" value="1"/>
</dbReference>
<dbReference type="PANTHER" id="PTHR42732">
    <property type="entry name" value="BETA-GALACTOSIDASE"/>
    <property type="match status" value="1"/>
</dbReference>
<dbReference type="EMBL" id="CP001810">
    <property type="protein sequence ID" value="ADL32949.1"/>
    <property type="molecule type" value="Genomic_DNA"/>
</dbReference>
<dbReference type="Pfam" id="PF02837">
    <property type="entry name" value="Glyco_hydro_2_N"/>
    <property type="match status" value="1"/>
</dbReference>
<keyword evidence="8" id="KW-1185">Reference proteome</keyword>
<evidence type="ECO:0000256" key="2">
    <source>
        <dbReference type="ARBA" id="ARBA00022801"/>
    </source>
</evidence>
<dbReference type="SUPFAM" id="SSF49303">
    <property type="entry name" value="beta-Galactosidase/glucuronidase domain"/>
    <property type="match status" value="1"/>
</dbReference>
<dbReference type="Pfam" id="PF02836">
    <property type="entry name" value="Glyco_hydro_2_C"/>
    <property type="match status" value="1"/>
</dbReference>
<dbReference type="InterPro" id="IPR017853">
    <property type="entry name" value="GH"/>
</dbReference>